<evidence type="ECO:0000259" key="1">
    <source>
        <dbReference type="PROSITE" id="PS50097"/>
    </source>
</evidence>
<reference evidence="2 3" key="1">
    <citation type="journal article" date="2013" name="Genome Biol.">
        <title>Genome of Acanthamoeba castellanii highlights extensive lateral gene transfer and early evolution of tyrosine kinase signaling.</title>
        <authorList>
            <person name="Clarke M."/>
            <person name="Lohan A.J."/>
            <person name="Liu B."/>
            <person name="Lagkouvardos I."/>
            <person name="Roy S."/>
            <person name="Zafar N."/>
            <person name="Bertelli C."/>
            <person name="Schilde C."/>
            <person name="Kianianmomeni A."/>
            <person name="Burglin T.R."/>
            <person name="Frech C."/>
            <person name="Turcotte B."/>
            <person name="Kopec K.O."/>
            <person name="Synnott J.M."/>
            <person name="Choo C."/>
            <person name="Paponov I."/>
            <person name="Finkler A."/>
            <person name="Soon Heng Tan C."/>
            <person name="Hutchins A.P."/>
            <person name="Weinmeier T."/>
            <person name="Rattei T."/>
            <person name="Chu J.S."/>
            <person name="Gimenez G."/>
            <person name="Irimia M."/>
            <person name="Rigden D.J."/>
            <person name="Fitzpatrick D.A."/>
            <person name="Lorenzo-Morales J."/>
            <person name="Bateman A."/>
            <person name="Chiu C.H."/>
            <person name="Tang P."/>
            <person name="Hegemann P."/>
            <person name="Fromm H."/>
            <person name="Raoult D."/>
            <person name="Greub G."/>
            <person name="Miranda-Saavedra D."/>
            <person name="Chen N."/>
            <person name="Nash P."/>
            <person name="Ginger M.L."/>
            <person name="Horn M."/>
            <person name="Schaap P."/>
            <person name="Caler L."/>
            <person name="Loftus B."/>
        </authorList>
    </citation>
    <scope>NUCLEOTIDE SEQUENCE [LARGE SCALE GENOMIC DNA]</scope>
    <source>
        <strain evidence="2 3">Neff</strain>
    </source>
</reference>
<protein>
    <submittedName>
        <fullName evidence="2">BTB/POZ domain containing protein</fullName>
    </submittedName>
</protein>
<dbReference type="InterPro" id="IPR011333">
    <property type="entry name" value="SKP1/BTB/POZ_sf"/>
</dbReference>
<dbReference type="SMART" id="SM00225">
    <property type="entry name" value="BTB"/>
    <property type="match status" value="1"/>
</dbReference>
<dbReference type="InterPro" id="IPR000210">
    <property type="entry name" value="BTB/POZ_dom"/>
</dbReference>
<dbReference type="PROSITE" id="PS50097">
    <property type="entry name" value="BTB"/>
    <property type="match status" value="1"/>
</dbReference>
<dbReference type="Gene3D" id="3.30.710.10">
    <property type="entry name" value="Potassium Channel Kv1.1, Chain A"/>
    <property type="match status" value="1"/>
</dbReference>
<dbReference type="Proteomes" id="UP000011083">
    <property type="component" value="Unassembled WGS sequence"/>
</dbReference>
<dbReference type="CDD" id="cd14733">
    <property type="entry name" value="BACK"/>
    <property type="match status" value="1"/>
</dbReference>
<keyword evidence="3" id="KW-1185">Reference proteome</keyword>
<dbReference type="KEGG" id="acan:ACA1_172810"/>
<sequence length="402" mass="44747">MQRSEPTEHPASQIVNPSASGFWSEVYLEWHNHNPRAHSPNLQPWACSDSRPCHNSRSLDLQLRACTYPRSCSSDHQLQLRACTDSRYFRGLDHQLQLRACTDSRSYYRDSSPERIQLRACSDSRGLDLQLRACTHPCSCTARVNDDLLHPVTHTDDQIHCITAHPDYSMASLEELRWQAYAMPCSGSASTTEQLEEPVASLQNAMKTLLADPTFADVTFEVDGEEVRAHRSILSARSPTFKAMFTSGLSESAEGAVIKLDCNKRIFEDVLKYIYTEQVTLTDVDTAIEMLGRAEEYFLPGLKKECESILLKQYLTEDTATSLMVVADMYRTPALKKACVDFILRNSRSVNVAELDKAMLAELLVTACSITAPAPTVPRTTGPFAAWGTTTLATTPTPPAFG</sequence>
<dbReference type="Gene3D" id="1.10.10.2360">
    <property type="match status" value="1"/>
</dbReference>
<dbReference type="Pfam" id="PF00651">
    <property type="entry name" value="BTB"/>
    <property type="match status" value="1"/>
</dbReference>
<evidence type="ECO:0000313" key="2">
    <source>
        <dbReference type="EMBL" id="ELR24655.1"/>
    </source>
</evidence>
<dbReference type="EMBL" id="KB007811">
    <property type="protein sequence ID" value="ELR24655.1"/>
    <property type="molecule type" value="Genomic_DNA"/>
</dbReference>
<accession>L8HHL4</accession>
<dbReference type="VEuPathDB" id="AmoebaDB:ACA1_172810"/>
<dbReference type="RefSeq" id="XP_004356555.1">
    <property type="nucleotide sequence ID" value="XM_004356502.1"/>
</dbReference>
<dbReference type="PANTHER" id="PTHR24413">
    <property type="entry name" value="SPECKLE-TYPE POZ PROTEIN"/>
    <property type="match status" value="1"/>
</dbReference>
<dbReference type="STRING" id="1257118.L8HHL4"/>
<feature type="domain" description="BTB" evidence="1">
    <location>
        <begin position="216"/>
        <end position="283"/>
    </location>
</feature>
<gene>
    <name evidence="2" type="ORF">ACA1_172810</name>
</gene>
<name>L8HHL4_ACACF</name>
<dbReference type="OrthoDB" id="6359816at2759"/>
<organism evidence="2 3">
    <name type="scientific">Acanthamoeba castellanii (strain ATCC 30010 / Neff)</name>
    <dbReference type="NCBI Taxonomy" id="1257118"/>
    <lineage>
        <taxon>Eukaryota</taxon>
        <taxon>Amoebozoa</taxon>
        <taxon>Discosea</taxon>
        <taxon>Longamoebia</taxon>
        <taxon>Centramoebida</taxon>
        <taxon>Acanthamoebidae</taxon>
        <taxon>Acanthamoeba</taxon>
    </lineage>
</organism>
<dbReference type="GeneID" id="14925678"/>
<evidence type="ECO:0000313" key="3">
    <source>
        <dbReference type="Proteomes" id="UP000011083"/>
    </source>
</evidence>
<proteinExistence type="predicted"/>
<dbReference type="SUPFAM" id="SSF54695">
    <property type="entry name" value="POZ domain"/>
    <property type="match status" value="1"/>
</dbReference>
<dbReference type="AlphaFoldDB" id="L8HHL4"/>